<organism evidence="1 2">
    <name type="scientific">Smallanthus sonchifolius</name>
    <dbReference type="NCBI Taxonomy" id="185202"/>
    <lineage>
        <taxon>Eukaryota</taxon>
        <taxon>Viridiplantae</taxon>
        <taxon>Streptophyta</taxon>
        <taxon>Embryophyta</taxon>
        <taxon>Tracheophyta</taxon>
        <taxon>Spermatophyta</taxon>
        <taxon>Magnoliopsida</taxon>
        <taxon>eudicotyledons</taxon>
        <taxon>Gunneridae</taxon>
        <taxon>Pentapetalae</taxon>
        <taxon>asterids</taxon>
        <taxon>campanulids</taxon>
        <taxon>Asterales</taxon>
        <taxon>Asteraceae</taxon>
        <taxon>Asteroideae</taxon>
        <taxon>Heliantheae alliance</taxon>
        <taxon>Millerieae</taxon>
        <taxon>Smallanthus</taxon>
    </lineage>
</organism>
<protein>
    <submittedName>
        <fullName evidence="1">Uncharacterized protein</fullName>
    </submittedName>
</protein>
<proteinExistence type="predicted"/>
<sequence length="88" mass="9710">MAVPLSGIDLNPASQAPTESSSLLLLQYRCTIRSNCEILAIFSIVTERYITKTKGRLDDYCRDVVSVGIGDSIFVGRESLYQHKNTGI</sequence>
<dbReference type="Proteomes" id="UP001056120">
    <property type="component" value="Linkage Group LG17"/>
</dbReference>
<reference evidence="1 2" key="2">
    <citation type="journal article" date="2022" name="Mol. Ecol. Resour.">
        <title>The genomes of chicory, endive, great burdock and yacon provide insights into Asteraceae paleo-polyploidization history and plant inulin production.</title>
        <authorList>
            <person name="Fan W."/>
            <person name="Wang S."/>
            <person name="Wang H."/>
            <person name="Wang A."/>
            <person name="Jiang F."/>
            <person name="Liu H."/>
            <person name="Zhao H."/>
            <person name="Xu D."/>
            <person name="Zhang Y."/>
        </authorList>
    </citation>
    <scope>NUCLEOTIDE SEQUENCE [LARGE SCALE GENOMIC DNA]</scope>
    <source>
        <strain evidence="2">cv. Yunnan</strain>
        <tissue evidence="1">Leaves</tissue>
    </source>
</reference>
<name>A0ACB9ENU7_9ASTR</name>
<reference evidence="2" key="1">
    <citation type="journal article" date="2022" name="Mol. Ecol. Resour.">
        <title>The genomes of chicory, endive, great burdock and yacon provide insights into Asteraceae palaeo-polyploidization history and plant inulin production.</title>
        <authorList>
            <person name="Fan W."/>
            <person name="Wang S."/>
            <person name="Wang H."/>
            <person name="Wang A."/>
            <person name="Jiang F."/>
            <person name="Liu H."/>
            <person name="Zhao H."/>
            <person name="Xu D."/>
            <person name="Zhang Y."/>
        </authorList>
    </citation>
    <scope>NUCLEOTIDE SEQUENCE [LARGE SCALE GENOMIC DNA]</scope>
    <source>
        <strain evidence="2">cv. Yunnan</strain>
    </source>
</reference>
<evidence type="ECO:0000313" key="2">
    <source>
        <dbReference type="Proteomes" id="UP001056120"/>
    </source>
</evidence>
<dbReference type="EMBL" id="CM042034">
    <property type="protein sequence ID" value="KAI3760122.1"/>
    <property type="molecule type" value="Genomic_DNA"/>
</dbReference>
<accession>A0ACB9ENU7</accession>
<gene>
    <name evidence="1" type="ORF">L1987_50512</name>
</gene>
<comment type="caution">
    <text evidence="1">The sequence shown here is derived from an EMBL/GenBank/DDBJ whole genome shotgun (WGS) entry which is preliminary data.</text>
</comment>
<keyword evidence="2" id="KW-1185">Reference proteome</keyword>
<evidence type="ECO:0000313" key="1">
    <source>
        <dbReference type="EMBL" id="KAI3760122.1"/>
    </source>
</evidence>